<dbReference type="RefSeq" id="XP_013241190.1">
    <property type="nucleotide sequence ID" value="XM_013385736.1"/>
</dbReference>
<dbReference type="OrthoDB" id="6513042at2759"/>
<dbReference type="InterPro" id="IPR045055">
    <property type="entry name" value="DNA2/NAM7-like"/>
</dbReference>
<dbReference type="Proteomes" id="UP000027361">
    <property type="component" value="Unassembled WGS sequence"/>
</dbReference>
<dbReference type="STRING" id="1037660.A0A066VDS0"/>
<comment type="similarity">
    <text evidence="1">Belongs to the DNA2/NAM7 helicase family.</text>
</comment>
<dbReference type="EMBL" id="JMSN01000099">
    <property type="protein sequence ID" value="KDN39857.1"/>
    <property type="molecule type" value="Genomic_DNA"/>
</dbReference>
<keyword evidence="9" id="KW-1185">Reference proteome</keyword>
<evidence type="ECO:0000313" key="9">
    <source>
        <dbReference type="Proteomes" id="UP000027361"/>
    </source>
</evidence>
<keyword evidence="3 8" id="KW-0378">Hydrolase</keyword>
<dbReference type="CDD" id="cd18808">
    <property type="entry name" value="SF1_C_Upf1"/>
    <property type="match status" value="1"/>
</dbReference>
<dbReference type="Pfam" id="PF13086">
    <property type="entry name" value="AAA_11"/>
    <property type="match status" value="1"/>
</dbReference>
<dbReference type="PANTHER" id="PTHR10887:SF495">
    <property type="entry name" value="HELICASE SENATAXIN ISOFORM X1-RELATED"/>
    <property type="match status" value="1"/>
</dbReference>
<dbReference type="GO" id="GO:0004386">
    <property type="term" value="F:helicase activity"/>
    <property type="evidence" value="ECO:0007669"/>
    <property type="project" value="UniProtKB-KW"/>
</dbReference>
<evidence type="ECO:0000256" key="3">
    <source>
        <dbReference type="ARBA" id="ARBA00022801"/>
    </source>
</evidence>
<reference evidence="8 9" key="1">
    <citation type="submission" date="2014-05" db="EMBL/GenBank/DDBJ databases">
        <title>Draft genome sequence of a rare smut relative, Tilletiaria anomala UBC 951.</title>
        <authorList>
            <consortium name="DOE Joint Genome Institute"/>
            <person name="Toome M."/>
            <person name="Kuo A."/>
            <person name="Henrissat B."/>
            <person name="Lipzen A."/>
            <person name="Tritt A."/>
            <person name="Yoshinaga Y."/>
            <person name="Zane M."/>
            <person name="Barry K."/>
            <person name="Grigoriev I.V."/>
            <person name="Spatafora J.W."/>
            <person name="Aimea M.C."/>
        </authorList>
    </citation>
    <scope>NUCLEOTIDE SEQUENCE [LARGE SCALE GENOMIC DNA]</scope>
    <source>
        <strain evidence="8 9">UBC 951</strain>
    </source>
</reference>
<dbReference type="PANTHER" id="PTHR10887">
    <property type="entry name" value="DNA2/NAM7 HELICASE FAMILY"/>
    <property type="match status" value="1"/>
</dbReference>
<dbReference type="InterPro" id="IPR047187">
    <property type="entry name" value="SF1_C_Upf1"/>
</dbReference>
<dbReference type="GO" id="GO:0016787">
    <property type="term" value="F:hydrolase activity"/>
    <property type="evidence" value="ECO:0007669"/>
    <property type="project" value="UniProtKB-KW"/>
</dbReference>
<dbReference type="InterPro" id="IPR041677">
    <property type="entry name" value="DNA2/NAM7_AAA_11"/>
</dbReference>
<proteinExistence type="inferred from homology"/>
<sequence length="835" mass="92265">MTKYDHVWDLNRYDPEEQSRIDALKRRPPAKWMLEGRPTGGRSGYLEVMREGSGLSGQMTQQQFNRQDSSFRRKLRKVLSEYRNRTTELLEAEKASREQTLSLRKTWSFSKLVERGLAISDLQAYWLSSNARHYGKRVAVFRKVGMQSFGWNKLRPGDCVVLTPQEALGESILLEEPVIEGTLIDKGRTRVRVAFDEKYAQVDVEGVLAWRMDQGSNDLFERRIERALEAIEHDVDFIESLAFHDSQVRLSGCKVIDAVLGIPPPPTRRATGAFSQNSALQDWLSRISHSLQKSQDPQIGLNTSQVKAIAAMLGNRISLIQGPPGTGKTRTIAEAVHLLKSHFKVHQPILLTAHTNVAVDNLAEGAVNRGLKVVRTGASARTRPKLREHSLEALAGQHPLMPELIDVRRHIARLQLRLGFSLDSEEGGDADSLGRTIGVPIEASGFTMAAQPERLTSAQAADLRGKLARGYRHAYVLWRRITRSILLQADVICATAVSSCSNDLEQIDFPVVFFDEGSMATEPTSLIPLIKGCQHLAIIGDHKQLPPVVASLDAKLGGLGISLFERLINEKAAPSVMLNEQYRMHPAIAEFPNETFYEGALLNALRTHGIAPLHSRFFRAEMNAQSRTSTSAAGATTAALGPTHHYLSFVNHTGTERKVDDSVQNRAEAKLTMQVVVDLLLRNPELQGHQIGIVTPYLAQVLLLESLLRGNLKQSWADQLGPRASALGEVDVHTVDGFEGREKAAIIFSTVRSNSDGYVGFLADARRLNVALTRAQRALFVLGDLRTLDSAKVGDVGMQTIGAADLDALRAYAKYVRDKDVVVEARDVLATKNGP</sequence>
<accession>A0A066VDS0</accession>
<evidence type="ECO:0000259" key="6">
    <source>
        <dbReference type="Pfam" id="PF13086"/>
    </source>
</evidence>
<evidence type="ECO:0000313" key="8">
    <source>
        <dbReference type="EMBL" id="KDN39857.1"/>
    </source>
</evidence>
<dbReference type="Pfam" id="PF13087">
    <property type="entry name" value="AAA_12"/>
    <property type="match status" value="1"/>
</dbReference>
<evidence type="ECO:0000256" key="1">
    <source>
        <dbReference type="ARBA" id="ARBA00007913"/>
    </source>
</evidence>
<dbReference type="Gene3D" id="2.40.30.270">
    <property type="match status" value="1"/>
</dbReference>
<dbReference type="SUPFAM" id="SSF52540">
    <property type="entry name" value="P-loop containing nucleoside triphosphate hydrolases"/>
    <property type="match status" value="1"/>
</dbReference>
<evidence type="ECO:0000256" key="2">
    <source>
        <dbReference type="ARBA" id="ARBA00022741"/>
    </source>
</evidence>
<keyword evidence="5" id="KW-0067">ATP-binding</keyword>
<protein>
    <submittedName>
        <fullName evidence="8">p-loop containing nucleoside triphosphate hydrolase protein</fullName>
    </submittedName>
</protein>
<dbReference type="InterPro" id="IPR027417">
    <property type="entry name" value="P-loop_NTPase"/>
</dbReference>
<keyword evidence="2" id="KW-0547">Nucleotide-binding</keyword>
<dbReference type="HOGENOM" id="CLU_001666_8_3_1"/>
<evidence type="ECO:0000259" key="7">
    <source>
        <dbReference type="Pfam" id="PF13087"/>
    </source>
</evidence>
<dbReference type="Gene3D" id="3.40.50.300">
    <property type="entry name" value="P-loop containing nucleotide triphosphate hydrolases"/>
    <property type="match status" value="2"/>
</dbReference>
<comment type="caution">
    <text evidence="8">The sequence shown here is derived from an EMBL/GenBank/DDBJ whole genome shotgun (WGS) entry which is preliminary data.</text>
</comment>
<dbReference type="InterPro" id="IPR041679">
    <property type="entry name" value="DNA2/NAM7-like_C"/>
</dbReference>
<feature type="domain" description="DNA2/NAM7 helicase-like C-terminal" evidence="7">
    <location>
        <begin position="560"/>
        <end position="784"/>
    </location>
</feature>
<gene>
    <name evidence="8" type="ORF">K437DRAFT_258905</name>
</gene>
<dbReference type="GeneID" id="25265113"/>
<evidence type="ECO:0000256" key="5">
    <source>
        <dbReference type="ARBA" id="ARBA00022840"/>
    </source>
</evidence>
<evidence type="ECO:0000256" key="4">
    <source>
        <dbReference type="ARBA" id="ARBA00022806"/>
    </source>
</evidence>
<dbReference type="OMA" id="IMKGSRH"/>
<name>A0A066VDS0_TILAU</name>
<dbReference type="GO" id="GO:0005524">
    <property type="term" value="F:ATP binding"/>
    <property type="evidence" value="ECO:0007669"/>
    <property type="project" value="UniProtKB-KW"/>
</dbReference>
<dbReference type="FunFam" id="3.40.50.300:FF:000326">
    <property type="entry name" value="P-loop containing nucleoside triphosphate hydrolase"/>
    <property type="match status" value="1"/>
</dbReference>
<organism evidence="8 9">
    <name type="scientific">Tilletiaria anomala (strain ATCC 24038 / CBS 436.72 / UBC 951)</name>
    <dbReference type="NCBI Taxonomy" id="1037660"/>
    <lineage>
        <taxon>Eukaryota</taxon>
        <taxon>Fungi</taxon>
        <taxon>Dikarya</taxon>
        <taxon>Basidiomycota</taxon>
        <taxon>Ustilaginomycotina</taxon>
        <taxon>Exobasidiomycetes</taxon>
        <taxon>Georgefischeriales</taxon>
        <taxon>Tilletiariaceae</taxon>
        <taxon>Tilletiaria</taxon>
    </lineage>
</organism>
<dbReference type="InParanoid" id="A0A066VDS0"/>
<keyword evidence="4" id="KW-0347">Helicase</keyword>
<dbReference type="GO" id="GO:0005694">
    <property type="term" value="C:chromosome"/>
    <property type="evidence" value="ECO:0007669"/>
    <property type="project" value="UniProtKB-ARBA"/>
</dbReference>
<feature type="domain" description="DNA2/NAM7 helicase helicase" evidence="6">
    <location>
        <begin position="301"/>
        <end position="551"/>
    </location>
</feature>
<dbReference type="AlphaFoldDB" id="A0A066VDS0"/>